<evidence type="ECO:0000256" key="1">
    <source>
        <dbReference type="ARBA" id="ARBA00005091"/>
    </source>
</evidence>
<dbReference type="HAMAP" id="MF_00278">
    <property type="entry name" value="HisH"/>
    <property type="match status" value="1"/>
</dbReference>
<protein>
    <submittedName>
        <fullName evidence="11">Imidazole glycerol phosphate synthase amidotransferase subunit</fullName>
        <ecNumber evidence="11">2.4.2.-</ecNumber>
    </submittedName>
</protein>
<dbReference type="NCBIfam" id="TIGR01855">
    <property type="entry name" value="IMP_synth_hisH"/>
    <property type="match status" value="1"/>
</dbReference>
<comment type="catalytic activity">
    <reaction evidence="8">
        <text>5-[(5-phospho-1-deoxy-D-ribulos-1-ylimino)methylamino]-1-(5-phospho-beta-D-ribosyl)imidazole-4-carboxamide + L-glutamine = D-erythro-1-(imidazol-4-yl)glycerol 3-phosphate + 5-amino-1-(5-phospho-beta-D-ribosyl)imidazole-4-carboxamide + L-glutamate + H(+)</text>
        <dbReference type="Rhea" id="RHEA:24793"/>
        <dbReference type="ChEBI" id="CHEBI:15378"/>
        <dbReference type="ChEBI" id="CHEBI:29985"/>
        <dbReference type="ChEBI" id="CHEBI:58278"/>
        <dbReference type="ChEBI" id="CHEBI:58359"/>
        <dbReference type="ChEBI" id="CHEBI:58475"/>
        <dbReference type="ChEBI" id="CHEBI:58525"/>
        <dbReference type="EC" id="4.3.2.10"/>
    </reaction>
</comment>
<dbReference type="InterPro" id="IPR017926">
    <property type="entry name" value="GATASE"/>
</dbReference>
<evidence type="ECO:0000259" key="10">
    <source>
        <dbReference type="Pfam" id="PF00117"/>
    </source>
</evidence>
<dbReference type="EMBL" id="FPHJ01000033">
    <property type="protein sequence ID" value="SFV61423.1"/>
    <property type="molecule type" value="Genomic_DNA"/>
</dbReference>
<comment type="pathway">
    <text evidence="1">Amino-acid biosynthesis; L-histidine biosynthesis; L-histidine from 5-phospho-alpha-D-ribose 1-diphosphate: step 5/9.</text>
</comment>
<evidence type="ECO:0000256" key="3">
    <source>
        <dbReference type="ARBA" id="ARBA00022605"/>
    </source>
</evidence>
<dbReference type="AlphaFoldDB" id="A0A1W1C6R5"/>
<dbReference type="GO" id="GO:0004359">
    <property type="term" value="F:glutaminase activity"/>
    <property type="evidence" value="ECO:0007669"/>
    <property type="project" value="UniProtKB-EC"/>
</dbReference>
<keyword evidence="2" id="KW-0963">Cytoplasm</keyword>
<evidence type="ECO:0000313" key="11">
    <source>
        <dbReference type="EMBL" id="SFV61423.1"/>
    </source>
</evidence>
<dbReference type="CDD" id="cd01748">
    <property type="entry name" value="GATase1_IGP_Synthase"/>
    <property type="match status" value="1"/>
</dbReference>
<dbReference type="PROSITE" id="PS51273">
    <property type="entry name" value="GATASE_TYPE_1"/>
    <property type="match status" value="1"/>
</dbReference>
<organism evidence="11">
    <name type="scientific">hydrothermal vent metagenome</name>
    <dbReference type="NCBI Taxonomy" id="652676"/>
    <lineage>
        <taxon>unclassified sequences</taxon>
        <taxon>metagenomes</taxon>
        <taxon>ecological metagenomes</taxon>
    </lineage>
</organism>
<dbReference type="Gene3D" id="3.40.50.880">
    <property type="match status" value="1"/>
</dbReference>
<keyword evidence="11" id="KW-0808">Transferase</keyword>
<accession>A0A1W1C6R5</accession>
<keyword evidence="5" id="KW-0315">Glutamine amidotransferase</keyword>
<evidence type="ECO:0000256" key="6">
    <source>
        <dbReference type="ARBA" id="ARBA00023102"/>
    </source>
</evidence>
<dbReference type="SUPFAM" id="SSF52317">
    <property type="entry name" value="Class I glutamine amidotransferase-like"/>
    <property type="match status" value="1"/>
</dbReference>
<dbReference type="InterPro" id="IPR029062">
    <property type="entry name" value="Class_I_gatase-like"/>
</dbReference>
<dbReference type="UniPathway" id="UPA00031">
    <property type="reaction ID" value="UER00010"/>
</dbReference>
<keyword evidence="11" id="KW-0328">Glycosyltransferase</keyword>
<dbReference type="PANTHER" id="PTHR42701:SF2">
    <property type="entry name" value="IMIDAZOLE GLYCEROL PHOSPHATE SYNTHASE SUBUNIT HISH 1"/>
    <property type="match status" value="1"/>
</dbReference>
<dbReference type="Pfam" id="PF00117">
    <property type="entry name" value="GATase"/>
    <property type="match status" value="1"/>
</dbReference>
<feature type="domain" description="Glutamine amidotransferase" evidence="10">
    <location>
        <begin position="38"/>
        <end position="203"/>
    </location>
</feature>
<dbReference type="EC" id="2.4.2.-" evidence="11"/>
<keyword evidence="6" id="KW-0368">Histidine biosynthesis</keyword>
<evidence type="ECO:0000256" key="7">
    <source>
        <dbReference type="ARBA" id="ARBA00023239"/>
    </source>
</evidence>
<dbReference type="InterPro" id="IPR010139">
    <property type="entry name" value="Imidazole-glycPsynth_HisH"/>
</dbReference>
<name>A0A1W1C6R5_9ZZZZ</name>
<dbReference type="GO" id="GO:0000107">
    <property type="term" value="F:imidazoleglycerol-phosphate synthase activity"/>
    <property type="evidence" value="ECO:0007669"/>
    <property type="project" value="RHEA"/>
</dbReference>
<gene>
    <name evidence="11" type="ORF">MNB_SUP05-5-540</name>
</gene>
<proteinExistence type="inferred from homology"/>
<evidence type="ECO:0000256" key="5">
    <source>
        <dbReference type="ARBA" id="ARBA00022962"/>
    </source>
</evidence>
<evidence type="ECO:0000256" key="2">
    <source>
        <dbReference type="ARBA" id="ARBA00022490"/>
    </source>
</evidence>
<dbReference type="PANTHER" id="PTHR42701">
    <property type="entry name" value="IMIDAZOLE GLYCEROL PHOSPHATE SYNTHASE SUBUNIT HISH"/>
    <property type="match status" value="1"/>
</dbReference>
<keyword evidence="3" id="KW-0028">Amino-acid biosynthesis</keyword>
<dbReference type="GO" id="GO:0016829">
    <property type="term" value="F:lyase activity"/>
    <property type="evidence" value="ECO:0007669"/>
    <property type="project" value="UniProtKB-KW"/>
</dbReference>
<reference evidence="11" key="1">
    <citation type="submission" date="2016-10" db="EMBL/GenBank/DDBJ databases">
        <authorList>
            <person name="de Groot N.N."/>
        </authorList>
    </citation>
    <scope>NUCLEOTIDE SEQUENCE</scope>
</reference>
<evidence type="ECO:0000256" key="8">
    <source>
        <dbReference type="ARBA" id="ARBA00047838"/>
    </source>
</evidence>
<keyword evidence="7" id="KW-0456">Lyase</keyword>
<comment type="catalytic activity">
    <reaction evidence="9">
        <text>L-glutamine + H2O = L-glutamate + NH4(+)</text>
        <dbReference type="Rhea" id="RHEA:15889"/>
        <dbReference type="ChEBI" id="CHEBI:15377"/>
        <dbReference type="ChEBI" id="CHEBI:28938"/>
        <dbReference type="ChEBI" id="CHEBI:29985"/>
        <dbReference type="ChEBI" id="CHEBI:58359"/>
        <dbReference type="EC" id="3.5.1.2"/>
    </reaction>
</comment>
<keyword evidence="4" id="KW-0378">Hydrolase</keyword>
<evidence type="ECO:0000256" key="9">
    <source>
        <dbReference type="ARBA" id="ARBA00049534"/>
    </source>
</evidence>
<sequence length="208" mass="23385">MKSIAIVDYGMGNLLSVRKALEFVAPNQHIILTHNPDIINEADRVVFPGQGAMAGCMKAIKEHNLQNIIKNTIDKKPFLGICLGLQLLFENSEENNGTAGLGLFKGTVKKFMNTPLSGLKVPQIGWNSVKQVKEHPLWHNIKDNSYFYNVHSYFVKAEDESLVYGQSEYGLKYTSVIAKNNIFAVQFHPEKSQDCGLTLLKNFVKWDL</sequence>
<dbReference type="PIRSF" id="PIRSF000495">
    <property type="entry name" value="Amidotransf_hisH"/>
    <property type="match status" value="1"/>
</dbReference>
<evidence type="ECO:0000256" key="4">
    <source>
        <dbReference type="ARBA" id="ARBA00022801"/>
    </source>
</evidence>
<dbReference type="GO" id="GO:0000105">
    <property type="term" value="P:L-histidine biosynthetic process"/>
    <property type="evidence" value="ECO:0007669"/>
    <property type="project" value="UniProtKB-UniPathway"/>
</dbReference>